<evidence type="ECO:0000313" key="1">
    <source>
        <dbReference type="EMBL" id="MFC4589872.1"/>
    </source>
</evidence>
<proteinExistence type="predicted"/>
<dbReference type="SUPFAM" id="SSF51182">
    <property type="entry name" value="RmlC-like cupins"/>
    <property type="match status" value="1"/>
</dbReference>
<evidence type="ECO:0008006" key="3">
    <source>
        <dbReference type="Google" id="ProtNLM"/>
    </source>
</evidence>
<dbReference type="Proteomes" id="UP001595891">
    <property type="component" value="Unassembled WGS sequence"/>
</dbReference>
<sequence>MTGDDQAPLSFLDLRIPPSFELRGVIIEPGRARVYDESEWRGAIVMVEQGRVELLCAGGDRLGFGRGDALWLHGLPVQVVYNPGTEPAVLVAISRRDTGPGAGG</sequence>
<dbReference type="InterPro" id="IPR011051">
    <property type="entry name" value="RmlC_Cupin_sf"/>
</dbReference>
<name>A0ABV9EK86_9ACTN</name>
<evidence type="ECO:0000313" key="2">
    <source>
        <dbReference type="Proteomes" id="UP001595891"/>
    </source>
</evidence>
<dbReference type="EMBL" id="JBHSFN010000019">
    <property type="protein sequence ID" value="MFC4589872.1"/>
    <property type="molecule type" value="Genomic_DNA"/>
</dbReference>
<reference evidence="2" key="1">
    <citation type="journal article" date="2019" name="Int. J. Syst. Evol. Microbiol.">
        <title>The Global Catalogue of Microorganisms (GCM) 10K type strain sequencing project: providing services to taxonomists for standard genome sequencing and annotation.</title>
        <authorList>
            <consortium name="The Broad Institute Genomics Platform"/>
            <consortium name="The Broad Institute Genome Sequencing Center for Infectious Disease"/>
            <person name="Wu L."/>
            <person name="Ma J."/>
        </authorList>
    </citation>
    <scope>NUCLEOTIDE SEQUENCE [LARGE SCALE GENOMIC DNA]</scope>
    <source>
        <strain evidence="2">CCUG 49560</strain>
    </source>
</reference>
<comment type="caution">
    <text evidence="1">The sequence shown here is derived from an EMBL/GenBank/DDBJ whole genome shotgun (WGS) entry which is preliminary data.</text>
</comment>
<dbReference type="RefSeq" id="WP_262848239.1">
    <property type="nucleotide sequence ID" value="NZ_JANZYP010000071.1"/>
</dbReference>
<keyword evidence="2" id="KW-1185">Reference proteome</keyword>
<gene>
    <name evidence="1" type="ORF">ACFO8L_27540</name>
</gene>
<protein>
    <recommendedName>
        <fullName evidence="3">Cupin</fullName>
    </recommendedName>
</protein>
<organism evidence="1 2">
    <name type="scientific">Sphaerisporangium corydalis</name>
    <dbReference type="NCBI Taxonomy" id="1441875"/>
    <lineage>
        <taxon>Bacteria</taxon>
        <taxon>Bacillati</taxon>
        <taxon>Actinomycetota</taxon>
        <taxon>Actinomycetes</taxon>
        <taxon>Streptosporangiales</taxon>
        <taxon>Streptosporangiaceae</taxon>
        <taxon>Sphaerisporangium</taxon>
    </lineage>
</organism>
<accession>A0ABV9EK86</accession>